<dbReference type="AlphaFoldDB" id="A0A1I7KLI1"/>
<accession>A0A1I7KLI1</accession>
<evidence type="ECO:0000313" key="3">
    <source>
        <dbReference type="Proteomes" id="UP000198693"/>
    </source>
</evidence>
<protein>
    <recommendedName>
        <fullName evidence="4">DNA-binding beta-propeller fold protein YncE</fullName>
    </recommendedName>
</protein>
<dbReference type="PANTHER" id="PTHR47197:SF3">
    <property type="entry name" value="DIHYDRO-HEME D1 DEHYDROGENASE"/>
    <property type="match status" value="1"/>
</dbReference>
<dbReference type="STRING" id="463301.SAMN04487955_1258"/>
<dbReference type="Proteomes" id="UP000198693">
    <property type="component" value="Unassembled WGS sequence"/>
</dbReference>
<dbReference type="InterPro" id="IPR015943">
    <property type="entry name" value="WD40/YVTN_repeat-like_dom_sf"/>
</dbReference>
<dbReference type="SUPFAM" id="SSF51004">
    <property type="entry name" value="C-terminal (heme d1) domain of cytochrome cd1-nitrite reductase"/>
    <property type="match status" value="1"/>
</dbReference>
<name>A0A1I7KLI1_9GAMM</name>
<dbReference type="InterPro" id="IPR011048">
    <property type="entry name" value="Haem_d1_sf"/>
</dbReference>
<dbReference type="EMBL" id="FPBP01000025">
    <property type="protein sequence ID" value="SFU98299.1"/>
    <property type="molecule type" value="Genomic_DNA"/>
</dbReference>
<evidence type="ECO:0000256" key="1">
    <source>
        <dbReference type="SAM" id="SignalP"/>
    </source>
</evidence>
<keyword evidence="3" id="KW-1185">Reference proteome</keyword>
<feature type="signal peptide" evidence="1">
    <location>
        <begin position="1"/>
        <end position="23"/>
    </location>
</feature>
<evidence type="ECO:0000313" key="2">
    <source>
        <dbReference type="EMBL" id="SFU98299.1"/>
    </source>
</evidence>
<sequence length="394" mass="42814">MKNAIFLTAFAVGIGISAGPATAEILAIMNYESKPEDQLKSLKLSGDVPRREGLAIIDVDPESPNFGRVISDIPIDSATVAHHIFYDRTMSKAYITGLQQPALQVLNLTQNPYRLHTIETPPCEMAEDVILDEANERWYLTCMGSGKVIVGDVVTDEVVGEIALPGTYPHGLAVNSMIDRILVTSTITPDLTSPDEFVSEVRASDLKPLGKIKMSNAESPSKVAPVEVFFVPGAEPATAIVTNMFGNTLEALVWDTDAQEFDRETLFDFAEHGASVPLEIYFNDNETPDRMYVTTAMKPGHLHIFDISEGPTKPKLLKQVVTADGAHHVGFTPDFKYGFVQNSFINLPDMSDGSVSVVDLVNGEVVASMATLKDAGFNPNSLALLPEWNHLAGH</sequence>
<evidence type="ECO:0008006" key="4">
    <source>
        <dbReference type="Google" id="ProtNLM"/>
    </source>
</evidence>
<gene>
    <name evidence="2" type="ORF">SAMN04487955_1258</name>
</gene>
<proteinExistence type="predicted"/>
<dbReference type="PANTHER" id="PTHR47197">
    <property type="entry name" value="PROTEIN NIRF"/>
    <property type="match status" value="1"/>
</dbReference>
<feature type="chain" id="PRO_5011665533" description="DNA-binding beta-propeller fold protein YncE" evidence="1">
    <location>
        <begin position="24"/>
        <end position="394"/>
    </location>
</feature>
<reference evidence="3" key="1">
    <citation type="submission" date="2016-10" db="EMBL/GenBank/DDBJ databases">
        <authorList>
            <person name="Varghese N."/>
            <person name="Submissions S."/>
        </authorList>
    </citation>
    <scope>NUCLEOTIDE SEQUENCE [LARGE SCALE GENOMIC DNA]</scope>
    <source>
        <strain evidence="3">CGMCC 1.6981</strain>
    </source>
</reference>
<organism evidence="2 3">
    <name type="scientific">Halomonas korlensis</name>
    <dbReference type="NCBI Taxonomy" id="463301"/>
    <lineage>
        <taxon>Bacteria</taxon>
        <taxon>Pseudomonadati</taxon>
        <taxon>Pseudomonadota</taxon>
        <taxon>Gammaproteobacteria</taxon>
        <taxon>Oceanospirillales</taxon>
        <taxon>Halomonadaceae</taxon>
        <taxon>Halomonas</taxon>
    </lineage>
</organism>
<dbReference type="Gene3D" id="2.130.10.10">
    <property type="entry name" value="YVTN repeat-like/Quinoprotein amine dehydrogenase"/>
    <property type="match status" value="2"/>
</dbReference>
<dbReference type="OrthoDB" id="9768634at2"/>
<dbReference type="InterPro" id="IPR051200">
    <property type="entry name" value="Host-pathogen_enzymatic-act"/>
</dbReference>
<keyword evidence="1" id="KW-0732">Signal</keyword>
<dbReference type="RefSeq" id="WP_089797772.1">
    <property type="nucleotide sequence ID" value="NZ_FPBP01000025.1"/>
</dbReference>